<name>A0AAV3QGX2_LITER</name>
<accession>A0AAV3QGX2</accession>
<keyword evidence="2" id="KW-1185">Reference proteome</keyword>
<evidence type="ECO:0000313" key="1">
    <source>
        <dbReference type="EMBL" id="GAA0163330.1"/>
    </source>
</evidence>
<dbReference type="EMBL" id="BAABME010004720">
    <property type="protein sequence ID" value="GAA0163330.1"/>
    <property type="molecule type" value="Genomic_DNA"/>
</dbReference>
<proteinExistence type="predicted"/>
<gene>
    <name evidence="1" type="ORF">LIER_19226</name>
</gene>
<comment type="caution">
    <text evidence="1">The sequence shown here is derived from an EMBL/GenBank/DDBJ whole genome shotgun (WGS) entry which is preliminary data.</text>
</comment>
<reference evidence="1 2" key="1">
    <citation type="submission" date="2024-01" db="EMBL/GenBank/DDBJ databases">
        <title>The complete chloroplast genome sequence of Lithospermum erythrorhizon: insights into the phylogenetic relationship among Boraginaceae species and the maternal lineages of purple gromwells.</title>
        <authorList>
            <person name="Okada T."/>
            <person name="Watanabe K."/>
        </authorList>
    </citation>
    <scope>NUCLEOTIDE SEQUENCE [LARGE SCALE GENOMIC DNA]</scope>
</reference>
<dbReference type="AlphaFoldDB" id="A0AAV3QGX2"/>
<organism evidence="1 2">
    <name type="scientific">Lithospermum erythrorhizon</name>
    <name type="common">Purple gromwell</name>
    <name type="synonym">Lithospermum officinale var. erythrorhizon</name>
    <dbReference type="NCBI Taxonomy" id="34254"/>
    <lineage>
        <taxon>Eukaryota</taxon>
        <taxon>Viridiplantae</taxon>
        <taxon>Streptophyta</taxon>
        <taxon>Embryophyta</taxon>
        <taxon>Tracheophyta</taxon>
        <taxon>Spermatophyta</taxon>
        <taxon>Magnoliopsida</taxon>
        <taxon>eudicotyledons</taxon>
        <taxon>Gunneridae</taxon>
        <taxon>Pentapetalae</taxon>
        <taxon>asterids</taxon>
        <taxon>lamiids</taxon>
        <taxon>Boraginales</taxon>
        <taxon>Boraginaceae</taxon>
        <taxon>Boraginoideae</taxon>
        <taxon>Lithospermeae</taxon>
        <taxon>Lithospermum</taxon>
    </lineage>
</organism>
<dbReference type="Proteomes" id="UP001454036">
    <property type="component" value="Unassembled WGS sequence"/>
</dbReference>
<evidence type="ECO:0000313" key="2">
    <source>
        <dbReference type="Proteomes" id="UP001454036"/>
    </source>
</evidence>
<protein>
    <submittedName>
        <fullName evidence="1">Uncharacterized protein</fullName>
    </submittedName>
</protein>
<sequence length="96" mass="10376">MSSSENKSVIVLSSIAKRHASVRGLSSILIRHVDDMQAESATPPANVACHVKMHMSTTSAMMSSLQELFQKSRLEFVPGPVLAGPSMWANNPFAHV</sequence>